<organism evidence="1 2">
    <name type="scientific">Plakobranchus ocellatus</name>
    <dbReference type="NCBI Taxonomy" id="259542"/>
    <lineage>
        <taxon>Eukaryota</taxon>
        <taxon>Metazoa</taxon>
        <taxon>Spiralia</taxon>
        <taxon>Lophotrochozoa</taxon>
        <taxon>Mollusca</taxon>
        <taxon>Gastropoda</taxon>
        <taxon>Heterobranchia</taxon>
        <taxon>Euthyneura</taxon>
        <taxon>Panpulmonata</taxon>
        <taxon>Sacoglossa</taxon>
        <taxon>Placobranchoidea</taxon>
        <taxon>Plakobranchidae</taxon>
        <taxon>Plakobranchus</taxon>
    </lineage>
</organism>
<name>A0AAV4CPD6_9GAST</name>
<dbReference type="AlphaFoldDB" id="A0AAV4CPD6"/>
<evidence type="ECO:0000313" key="2">
    <source>
        <dbReference type="Proteomes" id="UP000735302"/>
    </source>
</evidence>
<evidence type="ECO:0000313" key="1">
    <source>
        <dbReference type="EMBL" id="GFO33750.1"/>
    </source>
</evidence>
<dbReference type="Proteomes" id="UP000735302">
    <property type="component" value="Unassembled WGS sequence"/>
</dbReference>
<sequence>MRTQDNRPSKVWMASYFKRHPVLSVRTFLAIGKERALVTAANLKLWFGHIKIELGIPATAENATNGFIKSGLFPFNPICSSEKLAPSLTFTNQTPLKSATVPEQLNKSEIAASPPTETEVPPTFTDVSANKLKALKDLTSSTAEWGQMKTEEMWTAYSA</sequence>
<protein>
    <submittedName>
        <fullName evidence="1">Uncharacterized protein</fullName>
    </submittedName>
</protein>
<comment type="caution">
    <text evidence="1">The sequence shown here is derived from an EMBL/GenBank/DDBJ whole genome shotgun (WGS) entry which is preliminary data.</text>
</comment>
<accession>A0AAV4CPD6</accession>
<dbReference type="EMBL" id="BLXT01006832">
    <property type="protein sequence ID" value="GFO33750.1"/>
    <property type="molecule type" value="Genomic_DNA"/>
</dbReference>
<reference evidence="1 2" key="1">
    <citation type="journal article" date="2021" name="Elife">
        <title>Chloroplast acquisition without the gene transfer in kleptoplastic sea slugs, Plakobranchus ocellatus.</title>
        <authorList>
            <person name="Maeda T."/>
            <person name="Takahashi S."/>
            <person name="Yoshida T."/>
            <person name="Shimamura S."/>
            <person name="Takaki Y."/>
            <person name="Nagai Y."/>
            <person name="Toyoda A."/>
            <person name="Suzuki Y."/>
            <person name="Arimoto A."/>
            <person name="Ishii H."/>
            <person name="Satoh N."/>
            <person name="Nishiyama T."/>
            <person name="Hasebe M."/>
            <person name="Maruyama T."/>
            <person name="Minagawa J."/>
            <person name="Obokata J."/>
            <person name="Shigenobu S."/>
        </authorList>
    </citation>
    <scope>NUCLEOTIDE SEQUENCE [LARGE SCALE GENOMIC DNA]</scope>
</reference>
<proteinExistence type="predicted"/>
<gene>
    <name evidence="1" type="ORF">PoB_006025500</name>
</gene>
<keyword evidence="2" id="KW-1185">Reference proteome</keyword>